<keyword evidence="1" id="KW-0805">Transcription regulation</keyword>
<dbReference type="Proteomes" id="UP001165569">
    <property type="component" value="Unassembled WGS sequence"/>
</dbReference>
<dbReference type="PANTHER" id="PTHR30514">
    <property type="entry name" value="GLUCOKINASE"/>
    <property type="match status" value="1"/>
</dbReference>
<evidence type="ECO:0000313" key="8">
    <source>
        <dbReference type="Proteomes" id="UP001165568"/>
    </source>
</evidence>
<dbReference type="InterPro" id="IPR001347">
    <property type="entry name" value="SIS_dom"/>
</dbReference>
<evidence type="ECO:0000256" key="3">
    <source>
        <dbReference type="ARBA" id="ARBA00023163"/>
    </source>
</evidence>
<dbReference type="Pfam" id="PF01418">
    <property type="entry name" value="HTH_6"/>
    <property type="match status" value="1"/>
</dbReference>
<dbReference type="GO" id="GO:0097367">
    <property type="term" value="F:carbohydrate derivative binding"/>
    <property type="evidence" value="ECO:0007669"/>
    <property type="project" value="InterPro"/>
</dbReference>
<gene>
    <name evidence="6" type="ORF">NC803_04230</name>
    <name evidence="7" type="ORF">NC856_03700</name>
</gene>
<proteinExistence type="predicted"/>
<evidence type="ECO:0000259" key="5">
    <source>
        <dbReference type="PROSITE" id="PS51464"/>
    </source>
</evidence>
<dbReference type="InterPro" id="IPR036388">
    <property type="entry name" value="WH-like_DNA-bd_sf"/>
</dbReference>
<dbReference type="InterPro" id="IPR047640">
    <property type="entry name" value="RpiR-like"/>
</dbReference>
<dbReference type="InterPro" id="IPR009057">
    <property type="entry name" value="Homeodomain-like_sf"/>
</dbReference>
<evidence type="ECO:0000256" key="1">
    <source>
        <dbReference type="ARBA" id="ARBA00023015"/>
    </source>
</evidence>
<dbReference type="InterPro" id="IPR000281">
    <property type="entry name" value="HTH_RpiR"/>
</dbReference>
<accession>A0AA41Y287</accession>
<dbReference type="Pfam" id="PF01380">
    <property type="entry name" value="SIS"/>
    <property type="match status" value="1"/>
</dbReference>
<dbReference type="GO" id="GO:0003677">
    <property type="term" value="F:DNA binding"/>
    <property type="evidence" value="ECO:0007669"/>
    <property type="project" value="UniProtKB-KW"/>
</dbReference>
<dbReference type="EMBL" id="JAMPJT010000002">
    <property type="protein sequence ID" value="MCV9878056.1"/>
    <property type="molecule type" value="Genomic_DNA"/>
</dbReference>
<keyword evidence="3" id="KW-0804">Transcription</keyword>
<reference evidence="6" key="1">
    <citation type="submission" date="2022-04" db="EMBL/GenBank/DDBJ databases">
        <title>Brenneria sp. isolated from walnut trees in Serbia.</title>
        <authorList>
            <person name="Gasic K."/>
            <person name="Zlatkovic N."/>
            <person name="Kuzmanovic N."/>
        </authorList>
    </citation>
    <scope>NUCLEOTIDE SEQUENCE</scope>
    <source>
        <strain evidence="7">KBI 423</strain>
        <strain evidence="6">KBI 447</strain>
    </source>
</reference>
<comment type="caution">
    <text evidence="6">The sequence shown here is derived from an EMBL/GenBank/DDBJ whole genome shotgun (WGS) entry which is preliminary data.</text>
</comment>
<dbReference type="PROSITE" id="PS51464">
    <property type="entry name" value="SIS"/>
    <property type="match status" value="1"/>
</dbReference>
<dbReference type="EMBL" id="JAMPJU010000002">
    <property type="protein sequence ID" value="MCV9881380.1"/>
    <property type="molecule type" value="Genomic_DNA"/>
</dbReference>
<dbReference type="InterPro" id="IPR035472">
    <property type="entry name" value="RpiR-like_SIS"/>
</dbReference>
<feature type="domain" description="SIS" evidence="5">
    <location>
        <begin position="123"/>
        <end position="260"/>
    </location>
</feature>
<dbReference type="GO" id="GO:0003700">
    <property type="term" value="F:DNA-binding transcription factor activity"/>
    <property type="evidence" value="ECO:0007669"/>
    <property type="project" value="InterPro"/>
</dbReference>
<evidence type="ECO:0000256" key="2">
    <source>
        <dbReference type="ARBA" id="ARBA00023125"/>
    </source>
</evidence>
<dbReference type="Gene3D" id="3.40.50.10490">
    <property type="entry name" value="Glucose-6-phosphate isomerase like protein, domain 1"/>
    <property type="match status" value="1"/>
</dbReference>
<dbReference type="GO" id="GO:1901135">
    <property type="term" value="P:carbohydrate derivative metabolic process"/>
    <property type="evidence" value="ECO:0007669"/>
    <property type="project" value="InterPro"/>
</dbReference>
<protein>
    <submittedName>
        <fullName evidence="6">MurR/RpiR family transcriptional regulator</fullName>
    </submittedName>
</protein>
<dbReference type="PROSITE" id="PS51071">
    <property type="entry name" value="HTH_RPIR"/>
    <property type="match status" value="1"/>
</dbReference>
<dbReference type="SUPFAM" id="SSF46689">
    <property type="entry name" value="Homeodomain-like"/>
    <property type="match status" value="1"/>
</dbReference>
<sequence>MDFSKLVGERFSSLTPSQKIIARYIERNKERVAFMTARQLANAIDISDAAVVRFSRALGYRGYAHLREDLGEALIENIGLSGIYQQVLTTSSDIELKEHVFANGSSLMSQTSALNQPQTVVRIAQKMVSARRIWVTAHGTTHAMASYLAMQLNVLKDAEVFEIGAGDVADRMRHVNEEDVFIGIGYERYIPYTIEMMQLARIRGAYIVAFTDRPSSPLAKEAVETLYIARNMSHIGRWSQIGTMIVADWLMSQMVVIDKENVKKRVQESDKIWELLGHWKMSTPGKY</sequence>
<dbReference type="Gene3D" id="1.10.10.10">
    <property type="entry name" value="Winged helix-like DNA-binding domain superfamily/Winged helix DNA-binding domain"/>
    <property type="match status" value="1"/>
</dbReference>
<dbReference type="SUPFAM" id="SSF53697">
    <property type="entry name" value="SIS domain"/>
    <property type="match status" value="1"/>
</dbReference>
<evidence type="ECO:0000313" key="9">
    <source>
        <dbReference type="Proteomes" id="UP001165569"/>
    </source>
</evidence>
<organism evidence="6 9">
    <name type="scientific">Brenneria izbisi</name>
    <dbReference type="NCBI Taxonomy" id="2939450"/>
    <lineage>
        <taxon>Bacteria</taxon>
        <taxon>Pseudomonadati</taxon>
        <taxon>Pseudomonadota</taxon>
        <taxon>Gammaproteobacteria</taxon>
        <taxon>Enterobacterales</taxon>
        <taxon>Pectobacteriaceae</taxon>
        <taxon>Brenneria</taxon>
    </lineage>
</organism>
<dbReference type="AlphaFoldDB" id="A0AA41Y287"/>
<keyword evidence="2" id="KW-0238">DNA-binding</keyword>
<dbReference type="InterPro" id="IPR046348">
    <property type="entry name" value="SIS_dom_sf"/>
</dbReference>
<evidence type="ECO:0000259" key="4">
    <source>
        <dbReference type="PROSITE" id="PS51071"/>
    </source>
</evidence>
<dbReference type="RefSeq" id="WP_264089087.1">
    <property type="nucleotide sequence ID" value="NZ_JAMPJT010000002.1"/>
</dbReference>
<dbReference type="CDD" id="cd05013">
    <property type="entry name" value="SIS_RpiR"/>
    <property type="match status" value="1"/>
</dbReference>
<dbReference type="Proteomes" id="UP001165568">
    <property type="component" value="Unassembled WGS sequence"/>
</dbReference>
<feature type="domain" description="HTH rpiR-type" evidence="4">
    <location>
        <begin position="1"/>
        <end position="77"/>
    </location>
</feature>
<evidence type="ECO:0000313" key="6">
    <source>
        <dbReference type="EMBL" id="MCV9878056.1"/>
    </source>
</evidence>
<dbReference type="PANTHER" id="PTHR30514:SF18">
    <property type="entry name" value="RPIR-FAMILY TRANSCRIPTIONAL REGULATOR"/>
    <property type="match status" value="1"/>
</dbReference>
<evidence type="ECO:0000313" key="7">
    <source>
        <dbReference type="EMBL" id="MCV9881380.1"/>
    </source>
</evidence>
<keyword evidence="8" id="KW-1185">Reference proteome</keyword>
<name>A0AA41Y287_9GAMM</name>